<dbReference type="AlphaFoldDB" id="A0A7Z0QS21"/>
<accession>A0A7Z0QS21</accession>
<gene>
    <name evidence="2" type="ORF">H0E82_09990</name>
</gene>
<protein>
    <recommendedName>
        <fullName evidence="4">DUF2846 domain-containing protein</fullName>
    </recommendedName>
</protein>
<keyword evidence="3" id="KW-1185">Reference proteome</keyword>
<proteinExistence type="predicted"/>
<dbReference type="EMBL" id="JACCJZ010000017">
    <property type="protein sequence ID" value="NYZ63089.1"/>
    <property type="molecule type" value="Genomic_DNA"/>
</dbReference>
<feature type="chain" id="PRO_5031235676" description="DUF2846 domain-containing protein" evidence="1">
    <location>
        <begin position="37"/>
        <end position="159"/>
    </location>
</feature>
<evidence type="ECO:0000256" key="1">
    <source>
        <dbReference type="SAM" id="SignalP"/>
    </source>
</evidence>
<dbReference type="RefSeq" id="WP_180545311.1">
    <property type="nucleotide sequence ID" value="NZ_JACCJZ010000017.1"/>
</dbReference>
<comment type="caution">
    <text evidence="2">The sequence shown here is derived from an EMBL/GenBank/DDBJ whole genome shotgun (WGS) entry which is preliminary data.</text>
</comment>
<keyword evidence="1" id="KW-0732">Signal</keyword>
<dbReference type="Proteomes" id="UP000589896">
    <property type="component" value="Unassembled WGS sequence"/>
</dbReference>
<evidence type="ECO:0000313" key="3">
    <source>
        <dbReference type="Proteomes" id="UP000589896"/>
    </source>
</evidence>
<evidence type="ECO:0000313" key="2">
    <source>
        <dbReference type="EMBL" id="NYZ63089.1"/>
    </source>
</evidence>
<feature type="signal peptide" evidence="1">
    <location>
        <begin position="1"/>
        <end position="36"/>
    </location>
</feature>
<sequence length="159" mass="17059">MAGGVFPRRHAGRQPGRAVRAALGLACALLPGLAGAVDGVDVQRRCYVGGPATAPIRLELTWLRDSAFHGGYARYARGSGAIPLVLLASDEIETYPGRPSTFRSTWLEIVDAVPGGRYVLETQGARTYGLEYIATDGRRVGFVEDLDALSDADARCRWP</sequence>
<name>A0A7Z0QS21_9GAMM</name>
<organism evidence="2 3">
    <name type="scientific">Luteimonas deserti</name>
    <dbReference type="NCBI Taxonomy" id="2752306"/>
    <lineage>
        <taxon>Bacteria</taxon>
        <taxon>Pseudomonadati</taxon>
        <taxon>Pseudomonadota</taxon>
        <taxon>Gammaproteobacteria</taxon>
        <taxon>Lysobacterales</taxon>
        <taxon>Lysobacteraceae</taxon>
        <taxon>Luteimonas</taxon>
    </lineage>
</organism>
<reference evidence="2 3" key="1">
    <citation type="submission" date="2020-07" db="EMBL/GenBank/DDBJ databases">
        <title>isolation of Luteimonas sp. SJ-16.</title>
        <authorList>
            <person name="Huang X.-X."/>
            <person name="Xu L."/>
            <person name="Sun J.-Q."/>
        </authorList>
    </citation>
    <scope>NUCLEOTIDE SEQUENCE [LARGE SCALE GENOMIC DNA]</scope>
    <source>
        <strain evidence="2 3">SJ-16</strain>
    </source>
</reference>
<evidence type="ECO:0008006" key="4">
    <source>
        <dbReference type="Google" id="ProtNLM"/>
    </source>
</evidence>